<organism evidence="1 2">
    <name type="scientific">Kingella kingae</name>
    <dbReference type="NCBI Taxonomy" id="504"/>
    <lineage>
        <taxon>Bacteria</taxon>
        <taxon>Pseudomonadati</taxon>
        <taxon>Pseudomonadota</taxon>
        <taxon>Betaproteobacteria</taxon>
        <taxon>Neisseriales</taxon>
        <taxon>Neisseriaceae</taxon>
        <taxon>Kingella</taxon>
    </lineage>
</organism>
<sequence>MQTLQIHGKNVLAFLPEQKQPALGVFYTFPDSEAEAEQLAQSLPANCALIAIFEPDWEQHFTPWTAPRLFKKGTDFGGGAAAYHDALTQVWIPEIEQVLSLDVAWRGILGYSLAGLFALYNAYCAPYFDYVACVSGSLWFDGWLDFAQKNTPAKLPKAMYFSLGDTEANSKNPRMATVQAALEQTAAQW</sequence>
<dbReference type="EMBL" id="LS483426">
    <property type="protein sequence ID" value="SQH25267.1"/>
    <property type="molecule type" value="Genomic_DNA"/>
</dbReference>
<gene>
    <name evidence="1" type="ORF">NCTC10529_01463</name>
</gene>
<dbReference type="InterPro" id="IPR000801">
    <property type="entry name" value="Esterase-like"/>
</dbReference>
<dbReference type="Gene3D" id="3.40.50.1820">
    <property type="entry name" value="alpha/beta hydrolase"/>
    <property type="match status" value="1"/>
</dbReference>
<dbReference type="AlphaFoldDB" id="A0AAX2J5V5"/>
<keyword evidence="1" id="KW-0378">Hydrolase</keyword>
<dbReference type="RefSeq" id="WP_003786943.1">
    <property type="nucleotide sequence ID" value="NZ_CP091518.1"/>
</dbReference>
<dbReference type="InterPro" id="IPR029058">
    <property type="entry name" value="AB_hydrolase_fold"/>
</dbReference>
<dbReference type="GeneID" id="93262745"/>
<accession>A0AAX2J5V5</accession>
<reference evidence="1 2" key="1">
    <citation type="submission" date="2018-06" db="EMBL/GenBank/DDBJ databases">
        <authorList>
            <consortium name="Pathogen Informatics"/>
            <person name="Doyle S."/>
        </authorList>
    </citation>
    <scope>NUCLEOTIDE SEQUENCE [LARGE SCALE GENOMIC DNA]</scope>
    <source>
        <strain evidence="1 2">NCTC10529</strain>
    </source>
</reference>
<protein>
    <submittedName>
        <fullName evidence="1">Predicted hydrolase of the alpha/beta superfamily</fullName>
    </submittedName>
</protein>
<evidence type="ECO:0000313" key="2">
    <source>
        <dbReference type="Proteomes" id="UP000248598"/>
    </source>
</evidence>
<proteinExistence type="predicted"/>
<dbReference type="SUPFAM" id="SSF53474">
    <property type="entry name" value="alpha/beta-Hydrolases"/>
    <property type="match status" value="1"/>
</dbReference>
<dbReference type="Proteomes" id="UP000248598">
    <property type="component" value="Chromosome 1"/>
</dbReference>
<evidence type="ECO:0000313" key="1">
    <source>
        <dbReference type="EMBL" id="SQH25267.1"/>
    </source>
</evidence>
<dbReference type="GO" id="GO:0016787">
    <property type="term" value="F:hydrolase activity"/>
    <property type="evidence" value="ECO:0007669"/>
    <property type="project" value="UniProtKB-KW"/>
</dbReference>
<dbReference type="Pfam" id="PF00756">
    <property type="entry name" value="Esterase"/>
    <property type="match status" value="1"/>
</dbReference>
<name>A0AAX2J5V5_KINKI</name>